<keyword evidence="4" id="KW-0297">G-protein coupled receptor</keyword>
<dbReference type="GO" id="GO:0019722">
    <property type="term" value="P:calcium-mediated signaling"/>
    <property type="evidence" value="ECO:0007669"/>
    <property type="project" value="TreeGrafter"/>
</dbReference>
<dbReference type="InterPro" id="IPR050119">
    <property type="entry name" value="CCR1-9-like"/>
</dbReference>
<feature type="transmembrane region" description="Helical" evidence="8">
    <location>
        <begin position="311"/>
        <end position="329"/>
    </location>
</feature>
<dbReference type="GO" id="GO:0006955">
    <property type="term" value="P:immune response"/>
    <property type="evidence" value="ECO:0007669"/>
    <property type="project" value="TreeGrafter"/>
</dbReference>
<evidence type="ECO:0000256" key="4">
    <source>
        <dbReference type="ARBA" id="ARBA00023040"/>
    </source>
</evidence>
<dbReference type="PANTHER" id="PTHR10489">
    <property type="entry name" value="CELL ADHESION MOLECULE"/>
    <property type="match status" value="1"/>
</dbReference>
<feature type="transmembrane region" description="Helical" evidence="8">
    <location>
        <begin position="35"/>
        <end position="59"/>
    </location>
</feature>
<evidence type="ECO:0000256" key="2">
    <source>
        <dbReference type="ARBA" id="ARBA00022692"/>
    </source>
</evidence>
<organism evidence="10 11">
    <name type="scientific">Labeo rohita</name>
    <name type="common">Indian major carp</name>
    <name type="synonym">Cyprinus rohita</name>
    <dbReference type="NCBI Taxonomy" id="84645"/>
    <lineage>
        <taxon>Eukaryota</taxon>
        <taxon>Metazoa</taxon>
        <taxon>Chordata</taxon>
        <taxon>Craniata</taxon>
        <taxon>Vertebrata</taxon>
        <taxon>Euteleostomi</taxon>
        <taxon>Actinopterygii</taxon>
        <taxon>Neopterygii</taxon>
        <taxon>Teleostei</taxon>
        <taxon>Ostariophysi</taxon>
        <taxon>Cypriniformes</taxon>
        <taxon>Cyprinidae</taxon>
        <taxon>Labeoninae</taxon>
        <taxon>Labeonini</taxon>
        <taxon>Labeo</taxon>
    </lineage>
</organism>
<dbReference type="AlphaFoldDB" id="A0A498NKU2"/>
<dbReference type="GO" id="GO:0060326">
    <property type="term" value="P:cell chemotaxis"/>
    <property type="evidence" value="ECO:0007669"/>
    <property type="project" value="TreeGrafter"/>
</dbReference>
<evidence type="ECO:0000256" key="8">
    <source>
        <dbReference type="SAM" id="Phobius"/>
    </source>
</evidence>
<evidence type="ECO:0000256" key="7">
    <source>
        <dbReference type="ARBA" id="ARBA00023224"/>
    </source>
</evidence>
<dbReference type="InterPro" id="IPR000276">
    <property type="entry name" value="GPCR_Rhodpsn"/>
</dbReference>
<keyword evidence="3 8" id="KW-1133">Transmembrane helix</keyword>
<dbReference type="EMBL" id="QBIY01011368">
    <property type="protein sequence ID" value="RXN32471.1"/>
    <property type="molecule type" value="Genomic_DNA"/>
</dbReference>
<evidence type="ECO:0000313" key="11">
    <source>
        <dbReference type="Proteomes" id="UP000290572"/>
    </source>
</evidence>
<feature type="transmembrane region" description="Helical" evidence="8">
    <location>
        <begin position="276"/>
        <end position="299"/>
    </location>
</feature>
<feature type="transmembrane region" description="Helical" evidence="8">
    <location>
        <begin position="79"/>
        <end position="99"/>
    </location>
</feature>
<dbReference type="GO" id="GO:0019957">
    <property type="term" value="F:C-C chemokine binding"/>
    <property type="evidence" value="ECO:0007669"/>
    <property type="project" value="TreeGrafter"/>
</dbReference>
<evidence type="ECO:0000259" key="9">
    <source>
        <dbReference type="PROSITE" id="PS50262"/>
    </source>
</evidence>
<evidence type="ECO:0000313" key="10">
    <source>
        <dbReference type="EMBL" id="RXN32471.1"/>
    </source>
</evidence>
<protein>
    <submittedName>
        <fullName evidence="10">C-X-C chemokine receptor type 2-like protein</fullName>
    </submittedName>
</protein>
<feature type="transmembrane region" description="Helical" evidence="8">
    <location>
        <begin position="233"/>
        <end position="255"/>
    </location>
</feature>
<proteinExistence type="predicted"/>
<dbReference type="Pfam" id="PF00001">
    <property type="entry name" value="7tm_1"/>
    <property type="match status" value="2"/>
</dbReference>
<evidence type="ECO:0000256" key="3">
    <source>
        <dbReference type="ARBA" id="ARBA00022989"/>
    </source>
</evidence>
<gene>
    <name evidence="10" type="ORF">ROHU_016196</name>
</gene>
<feature type="transmembrane region" description="Helical" evidence="8">
    <location>
        <begin position="120"/>
        <end position="142"/>
    </location>
</feature>
<feature type="transmembrane region" description="Helical" evidence="8">
    <location>
        <begin position="148"/>
        <end position="169"/>
    </location>
</feature>
<dbReference type="PANTHER" id="PTHR10489:SF946">
    <property type="entry name" value="LEUKOTRIENE B4 RECEPTOR 1-LIKE"/>
    <property type="match status" value="1"/>
</dbReference>
<dbReference type="STRING" id="84645.A0A498NKU2"/>
<evidence type="ECO:0000256" key="5">
    <source>
        <dbReference type="ARBA" id="ARBA00023136"/>
    </source>
</evidence>
<reference evidence="10 11" key="1">
    <citation type="submission" date="2018-03" db="EMBL/GenBank/DDBJ databases">
        <title>Draft genome sequence of Rohu Carp (Labeo rohita).</title>
        <authorList>
            <person name="Das P."/>
            <person name="Kushwaha B."/>
            <person name="Joshi C.G."/>
            <person name="Kumar D."/>
            <person name="Nagpure N.S."/>
            <person name="Sahoo L."/>
            <person name="Das S.P."/>
            <person name="Bit A."/>
            <person name="Patnaik S."/>
            <person name="Meher P.K."/>
            <person name="Jayasankar P."/>
            <person name="Koringa P.G."/>
            <person name="Patel N.V."/>
            <person name="Hinsu A.T."/>
            <person name="Kumar R."/>
            <person name="Pandey M."/>
            <person name="Agarwal S."/>
            <person name="Srivastava S."/>
            <person name="Singh M."/>
            <person name="Iquebal M.A."/>
            <person name="Jaiswal S."/>
            <person name="Angadi U.B."/>
            <person name="Kumar N."/>
            <person name="Raza M."/>
            <person name="Shah T.M."/>
            <person name="Rai A."/>
            <person name="Jena J.K."/>
        </authorList>
    </citation>
    <scope>NUCLEOTIDE SEQUENCE [LARGE SCALE GENOMIC DNA]</scope>
    <source>
        <strain evidence="10">DASCIFA01</strain>
        <tissue evidence="10">Testis</tissue>
    </source>
</reference>
<dbReference type="InterPro" id="IPR017452">
    <property type="entry name" value="GPCR_Rhodpsn_7TM"/>
</dbReference>
<comment type="subcellular location">
    <subcellularLocation>
        <location evidence="1">Membrane</location>
    </subcellularLocation>
</comment>
<feature type="transmembrane region" description="Helical" evidence="8">
    <location>
        <begin position="190"/>
        <end position="209"/>
    </location>
</feature>
<dbReference type="GO" id="GO:0009897">
    <property type="term" value="C:external side of plasma membrane"/>
    <property type="evidence" value="ECO:0007669"/>
    <property type="project" value="TreeGrafter"/>
</dbReference>
<dbReference type="PRINTS" id="PR00237">
    <property type="entry name" value="GPCRRHODOPSN"/>
</dbReference>
<feature type="transmembrane region" description="Helical" evidence="8">
    <location>
        <begin position="6"/>
        <end position="23"/>
    </location>
</feature>
<dbReference type="SUPFAM" id="SSF81321">
    <property type="entry name" value="Family A G protein-coupled receptor-like"/>
    <property type="match status" value="2"/>
</dbReference>
<keyword evidence="5 8" id="KW-0472">Membrane</keyword>
<comment type="caution">
    <text evidence="10">The sequence shown here is derived from an EMBL/GenBank/DDBJ whole genome shotgun (WGS) entry which is preliminary data.</text>
</comment>
<sequence>MLSLAVSDLLSLIFLPVWIYALLNGWIFGQGLCKFFSYVVYWSLYSTVLSVTLLSLQRYLQVLYPQRWAKLGQKGQNGLIFAIWTSSGVLASYALYYRNAKKKYGRLRCYQDYTNKEEQIVVLLVETLVMFVVPLFSLLYFFQGLCKFFSYVVYWSLYSTVLSVTLLSLQRYLQVLYPQRWAKLGQKGQNGLIFAIWTSSGVLASYALYYRNAKKKYGRLRCYQDYTNKEEQIVVLLVETLVMFVVPLFSLLYFYCRLHQRINQSAFFRSHRLKKLVIRIVVAFFIFSTPCMINNLVLMAMPLKSAASNNVTGALFFINSCVNPFLYAFSARTLRCKRKQHSDQPQQNQNETQ</sequence>
<keyword evidence="7" id="KW-0807">Transducer</keyword>
<evidence type="ECO:0000256" key="1">
    <source>
        <dbReference type="ARBA" id="ARBA00004370"/>
    </source>
</evidence>
<dbReference type="CDD" id="cd00637">
    <property type="entry name" value="7tm_classA_rhodopsin-like"/>
    <property type="match status" value="1"/>
</dbReference>
<dbReference type="GO" id="GO:0007204">
    <property type="term" value="P:positive regulation of cytosolic calcium ion concentration"/>
    <property type="evidence" value="ECO:0007669"/>
    <property type="project" value="TreeGrafter"/>
</dbReference>
<keyword evidence="6 10" id="KW-0675">Receptor</keyword>
<dbReference type="Gene3D" id="1.20.1070.10">
    <property type="entry name" value="Rhodopsin 7-helix transmembrane proteins"/>
    <property type="match status" value="2"/>
</dbReference>
<name>A0A498NKU2_LABRO</name>
<dbReference type="PROSITE" id="PS50262">
    <property type="entry name" value="G_PROTEIN_RECEP_F1_2"/>
    <property type="match status" value="1"/>
</dbReference>
<keyword evidence="2 8" id="KW-0812">Transmembrane</keyword>
<accession>A0A498NKU2</accession>
<dbReference type="Proteomes" id="UP000290572">
    <property type="component" value="Unassembled WGS sequence"/>
</dbReference>
<evidence type="ECO:0000256" key="6">
    <source>
        <dbReference type="ARBA" id="ARBA00023170"/>
    </source>
</evidence>
<dbReference type="GO" id="GO:0016493">
    <property type="term" value="F:C-C chemokine receptor activity"/>
    <property type="evidence" value="ECO:0007669"/>
    <property type="project" value="TreeGrafter"/>
</dbReference>
<feature type="domain" description="G-protein coupled receptors family 1 profile" evidence="9">
    <location>
        <begin position="1"/>
        <end position="327"/>
    </location>
</feature>
<keyword evidence="11" id="KW-1185">Reference proteome</keyword>